<name>A0ABN7SC91_OIKDI</name>
<dbReference type="Gene3D" id="3.40.50.300">
    <property type="entry name" value="P-loop containing nucleotide triphosphate hydrolases"/>
    <property type="match status" value="1"/>
</dbReference>
<evidence type="ECO:0000259" key="3">
    <source>
        <dbReference type="Pfam" id="PF22946"/>
    </source>
</evidence>
<dbReference type="Pfam" id="PF00406">
    <property type="entry name" value="ADK"/>
    <property type="match status" value="1"/>
</dbReference>
<feature type="compositionally biased region" description="Low complexity" evidence="1">
    <location>
        <begin position="944"/>
        <end position="961"/>
    </location>
</feature>
<dbReference type="PANTHER" id="PTHR14919">
    <property type="entry name" value="KPL2-RELATED"/>
    <property type="match status" value="1"/>
</dbReference>
<dbReference type="PANTHER" id="PTHR14919:SF0">
    <property type="entry name" value="SPERM FLAGELLAR PROTEIN 2"/>
    <property type="match status" value="1"/>
</dbReference>
<gene>
    <name evidence="4" type="ORF">OKIOD_LOCUS6818</name>
</gene>
<feature type="region of interest" description="Disordered" evidence="1">
    <location>
        <begin position="574"/>
        <end position="751"/>
    </location>
</feature>
<evidence type="ECO:0000256" key="1">
    <source>
        <dbReference type="SAM" id="MobiDB-lite"/>
    </source>
</evidence>
<reference evidence="4 5" key="1">
    <citation type="submission" date="2021-04" db="EMBL/GenBank/DDBJ databases">
        <authorList>
            <person name="Bliznina A."/>
        </authorList>
    </citation>
    <scope>NUCLEOTIDE SEQUENCE [LARGE SCALE GENOMIC DNA]</scope>
</reference>
<dbReference type="Pfam" id="PF06294">
    <property type="entry name" value="CH_2"/>
    <property type="match status" value="1"/>
</dbReference>
<dbReference type="EMBL" id="OU015569">
    <property type="protein sequence ID" value="CAG5097850.1"/>
    <property type="molecule type" value="Genomic_DNA"/>
</dbReference>
<feature type="compositionally biased region" description="Polar residues" evidence="1">
    <location>
        <begin position="670"/>
        <end position="679"/>
    </location>
</feature>
<dbReference type="InterPro" id="IPR036872">
    <property type="entry name" value="CH_dom_sf"/>
</dbReference>
<dbReference type="Gene3D" id="1.10.418.10">
    <property type="entry name" value="Calponin-like domain"/>
    <property type="match status" value="1"/>
</dbReference>
<proteinExistence type="predicted"/>
<protein>
    <submittedName>
        <fullName evidence="4">Oidioi.mRNA.OKI2018_I69.XSR.g15260.t1.cds</fullName>
    </submittedName>
</protein>
<feature type="region of interest" description="Disordered" evidence="1">
    <location>
        <begin position="939"/>
        <end position="969"/>
    </location>
</feature>
<sequence length="1571" mass="179903">MTILKSKVECFDEEKKITQRIKENWRRGDMSEILINWVNNDVRVKEEVHLENVGQRFSSGYLFGCIMKYYDVSDYKTPPIRKTKSLDVSQRNYAALQPLFQKLGLSLSPPVVRKLMAGDHEMTMDTLRQLFVALHHRKTRPDSARSSLPGSPRPGSKLSTDSGVKSDELRRTVTALAHRLGHERQQPSSNNREQDMWTVIHRGPSQRCLDSFLFGGIHHSLAKIEDNLTKPAIFKTESTETFEDLNQFDEKIDNPGDQDQIFFTSEVTRPELMHQRRVRRQRVEVYRQKRRRKVFVNEIRRINNEQDYRRDTNLGVSLCRDTNYEAFFAAHLRETRNEKAVMANNRYSLDKQVEDERNDKIAMMNDVDDERKAFEALVDRRHHEYAFKLQRKLLAERNQVKYEKHLKFCSEGLEGIIDFAMRVAEYRKLTNNNVTQKMKEEWRILFQKSLDLKEDKAEETQKLLVERDLVEFNSMVGEWEYSGETLSPDLMLSRRMLATLDSVLVPPEPSIVSIKPNKCPVRMAVVGKKFAGKSFISRRVTDATDLVLINVLHLIAEAREAADDNEMMTTTILVPAPTPEPEPTPEPPAEPPREPTPEENAEIAPKSQTSLASSRQSLKQSKSSLAPSRTSVTKRSSVSVASSRKSSVASLKRSSIAAGRESVRGPRPSIRQSVKQAPRQSVLPRSSVAGPRQSIKKESEASIRSSRSSRISTTKSSQDLKRSSTAIVEPEEPEKTPTPELPPTPKPPTPQFVTEEFEVPTNRNVIGKQINELLDEGFEIPEAIIVDLIADKIERLSTGSHWMIDGYPENTKQVKLMVDRGIDINALVLVEASDDTCIQRYENQNAQDCVVQKELMRHHEHWGKVEKFYAPNVYQVACEDLEAACDEVEAIYYKFAPTESPLPTPSVSLQSMTIQDGPLSIQPTPTPSDLPSEVIVSEKKSGETLPRTPQTTTPTNPTPETMVSEKSSIRTLPMDDSTNECRVIDFIEDRPFEKKISTEVFQTLRNIWEKGESVAQNRAKIILGNIRNERETSIQYLAAVVCRFNNFINRPDPRQEFLLEWQLDYNSTNYELRSDDEAKCELHQKWADLWVRIEEVTVERKEENTKMRIQLLHNNFLKEKIEAVGKHFFHLCRVEAIRLGSQCLTLRRYYAYQACAEDVAKDDTEWKGKPYSSLVIDADVDNSDPVVNKEFVMKKAEDLCKEIFKEIDDRRDYEFEMAKKIVSEAKADQQGAGAAAGGKGKDKKGAPKKDKTPEPIDPALEEEIKRKDVCRRECLEAIRLQHMAARRRVENIRSNLLNFIDEITTRYVDTYSHLNEILKLHSEDTVVVMDTIQEVVHAGIESAEPIEPTLNIVTPLRFDFENVQPICPPEPLEEAIDDLHPVLQMKEDFECLGPDSVRTQDLREIANNYYLGEEIIEKSDRQWRKILFGCIEYTEEFLETLRSAENQVVSFMEWIELTEGCSPISELGWELSEQGELDLDKVISLLELVEPLRMHISPQPPSQRTEEERTIYEDDSENDADDEEDLSDVEKMGSNTSLRESLYDLQSASQLNNKISKASTINDSSSVNEEE</sequence>
<evidence type="ECO:0000259" key="2">
    <source>
        <dbReference type="Pfam" id="PF06294"/>
    </source>
</evidence>
<feature type="compositionally biased region" description="Low complexity" evidence="1">
    <location>
        <begin position="702"/>
        <end position="717"/>
    </location>
</feature>
<dbReference type="InterPro" id="IPR054517">
    <property type="entry name" value="SPEF2_D5"/>
</dbReference>
<feature type="compositionally biased region" description="Basic and acidic residues" evidence="1">
    <location>
        <begin position="1239"/>
        <end position="1254"/>
    </location>
</feature>
<dbReference type="InterPro" id="IPR027417">
    <property type="entry name" value="P-loop_NTPase"/>
</dbReference>
<dbReference type="SUPFAM" id="SSF52540">
    <property type="entry name" value="P-loop containing nucleoside triphosphate hydrolases"/>
    <property type="match status" value="1"/>
</dbReference>
<keyword evidence="5" id="KW-1185">Reference proteome</keyword>
<evidence type="ECO:0000313" key="4">
    <source>
        <dbReference type="EMBL" id="CAG5097850.1"/>
    </source>
</evidence>
<feature type="domain" description="CH-like" evidence="2">
    <location>
        <begin position="34"/>
        <end position="131"/>
    </location>
</feature>
<evidence type="ECO:0000313" key="5">
    <source>
        <dbReference type="Proteomes" id="UP001158576"/>
    </source>
</evidence>
<feature type="compositionally biased region" description="Acidic residues" evidence="1">
    <location>
        <begin position="1513"/>
        <end position="1527"/>
    </location>
</feature>
<accession>A0ABN7SC91</accession>
<feature type="compositionally biased region" description="Pro residues" evidence="1">
    <location>
        <begin position="576"/>
        <end position="590"/>
    </location>
</feature>
<organism evidence="4 5">
    <name type="scientific">Oikopleura dioica</name>
    <name type="common">Tunicate</name>
    <dbReference type="NCBI Taxonomy" id="34765"/>
    <lineage>
        <taxon>Eukaryota</taxon>
        <taxon>Metazoa</taxon>
        <taxon>Chordata</taxon>
        <taxon>Tunicata</taxon>
        <taxon>Appendicularia</taxon>
        <taxon>Copelata</taxon>
        <taxon>Oikopleuridae</taxon>
        <taxon>Oikopleura</taxon>
    </lineage>
</organism>
<feature type="region of interest" description="Disordered" evidence="1">
    <location>
        <begin position="1494"/>
        <end position="1541"/>
    </location>
</feature>
<dbReference type="Proteomes" id="UP001158576">
    <property type="component" value="Chromosome XSR"/>
</dbReference>
<feature type="compositionally biased region" description="Pro residues" evidence="1">
    <location>
        <begin position="739"/>
        <end position="750"/>
    </location>
</feature>
<dbReference type="Pfam" id="PF22946">
    <property type="entry name" value="SPEF2_D5"/>
    <property type="match status" value="1"/>
</dbReference>
<feature type="region of interest" description="Disordered" evidence="1">
    <location>
        <begin position="139"/>
        <end position="168"/>
    </location>
</feature>
<dbReference type="InterPro" id="IPR052634">
    <property type="entry name" value="Sperm_flagellar-bone_growth"/>
</dbReference>
<feature type="region of interest" description="Disordered" evidence="1">
    <location>
        <begin position="1229"/>
        <end position="1256"/>
    </location>
</feature>
<feature type="compositionally biased region" description="Low complexity" evidence="1">
    <location>
        <begin position="610"/>
        <end position="655"/>
    </location>
</feature>
<feature type="domain" description="CPC1/SPEF2" evidence="3">
    <location>
        <begin position="318"/>
        <end position="449"/>
    </location>
</feature>
<dbReference type="InterPro" id="IPR010441">
    <property type="entry name" value="CH_2"/>
</dbReference>
<feature type="compositionally biased region" description="Low complexity" evidence="1">
    <location>
        <begin position="144"/>
        <end position="159"/>
    </location>
</feature>